<feature type="compositionally biased region" description="Basic and acidic residues" evidence="1">
    <location>
        <begin position="266"/>
        <end position="277"/>
    </location>
</feature>
<dbReference type="Proteomes" id="UP001500151">
    <property type="component" value="Unassembled WGS sequence"/>
</dbReference>
<dbReference type="InterPro" id="IPR041720">
    <property type="entry name" value="FbaB-like"/>
</dbReference>
<dbReference type="SUPFAM" id="SSF51569">
    <property type="entry name" value="Aldolase"/>
    <property type="match status" value="1"/>
</dbReference>
<feature type="region of interest" description="Disordered" evidence="1">
    <location>
        <begin position="263"/>
        <end position="284"/>
    </location>
</feature>
<dbReference type="PANTHER" id="PTHR47916">
    <property type="entry name" value="FRUCTOSE-BISPHOSPHATE ALDOLASE CLASS 1"/>
    <property type="match status" value="1"/>
</dbReference>
<evidence type="ECO:0000313" key="3">
    <source>
        <dbReference type="Proteomes" id="UP001500151"/>
    </source>
</evidence>
<accession>A0ABN3QFU0</accession>
<dbReference type="InterPro" id="IPR013785">
    <property type="entry name" value="Aldolase_TIM"/>
</dbReference>
<dbReference type="RefSeq" id="WP_344388017.1">
    <property type="nucleotide sequence ID" value="NZ_BAAASJ010000016.1"/>
</dbReference>
<dbReference type="NCBIfam" id="NF005556">
    <property type="entry name" value="PRK07226.1"/>
    <property type="match status" value="1"/>
</dbReference>
<protein>
    <submittedName>
        <fullName evidence="2">2-amino-3,7-dideoxy-D-threo-hept-6-ulosonate synthase</fullName>
    </submittedName>
</protein>
<comment type="caution">
    <text evidence="2">The sequence shown here is derived from an EMBL/GenBank/DDBJ whole genome shotgun (WGS) entry which is preliminary data.</text>
</comment>
<dbReference type="PIRSF" id="PIRSF038992">
    <property type="entry name" value="Aldolase_Ia"/>
    <property type="match status" value="1"/>
</dbReference>
<dbReference type="InterPro" id="IPR050456">
    <property type="entry name" value="DeoC/FbaB_aldolase"/>
</dbReference>
<gene>
    <name evidence="2" type="ORF">GCM10010307_12490</name>
</gene>
<evidence type="ECO:0000313" key="2">
    <source>
        <dbReference type="EMBL" id="GAA2625435.1"/>
    </source>
</evidence>
<dbReference type="CDD" id="cd00958">
    <property type="entry name" value="DhnA"/>
    <property type="match status" value="1"/>
</dbReference>
<dbReference type="Gene3D" id="3.20.20.70">
    <property type="entry name" value="Aldolase class I"/>
    <property type="match status" value="1"/>
</dbReference>
<dbReference type="Pfam" id="PF01791">
    <property type="entry name" value="DeoC"/>
    <property type="match status" value="1"/>
</dbReference>
<organism evidence="2 3">
    <name type="scientific">Streptomyces vastus</name>
    <dbReference type="NCBI Taxonomy" id="285451"/>
    <lineage>
        <taxon>Bacteria</taxon>
        <taxon>Bacillati</taxon>
        <taxon>Actinomycetota</taxon>
        <taxon>Actinomycetes</taxon>
        <taxon>Kitasatosporales</taxon>
        <taxon>Streptomycetaceae</taxon>
        <taxon>Streptomyces</taxon>
    </lineage>
</organism>
<keyword evidence="3" id="KW-1185">Reference proteome</keyword>
<sequence>MIPHGHFARSLRLRRLHHHTTSGLMITPLDHSISDGPVVPRNSSIDLLAGQLAAGGVDAIVVHKGSVRHIRPERFADMSLIIHLNASTGQASDPDAKYVVTEVEEALRLGADAVSVHVNLGSDDERQQIADLGRISDACDRWNLPLMAMVYPRGPRIDDPHDPTLVAHAVTIAADLGVDLIKTSFPSSLPALMALTDACPVPILVAGGPPRASEDGVLEFVGEVLAGGALGVAMGRNIFHSSDPQRMARRVAQLVHRLPGEEPAAEFDHMTRGHQHDGQQTVLA</sequence>
<reference evidence="2 3" key="1">
    <citation type="journal article" date="2019" name="Int. J. Syst. Evol. Microbiol.">
        <title>The Global Catalogue of Microorganisms (GCM) 10K type strain sequencing project: providing services to taxonomists for standard genome sequencing and annotation.</title>
        <authorList>
            <consortium name="The Broad Institute Genomics Platform"/>
            <consortium name="The Broad Institute Genome Sequencing Center for Infectious Disease"/>
            <person name="Wu L."/>
            <person name="Ma J."/>
        </authorList>
    </citation>
    <scope>NUCLEOTIDE SEQUENCE [LARGE SCALE GENOMIC DNA]</scope>
    <source>
        <strain evidence="2 3">JCM 4524</strain>
    </source>
</reference>
<proteinExistence type="predicted"/>
<dbReference type="InterPro" id="IPR002915">
    <property type="entry name" value="DeoC/FbaB/LacD_aldolase"/>
</dbReference>
<name>A0ABN3QFU0_9ACTN</name>
<dbReference type="EMBL" id="BAAASJ010000016">
    <property type="protein sequence ID" value="GAA2625435.1"/>
    <property type="molecule type" value="Genomic_DNA"/>
</dbReference>
<dbReference type="SMART" id="SM01133">
    <property type="entry name" value="DeoC"/>
    <property type="match status" value="1"/>
</dbReference>
<dbReference type="PANTHER" id="PTHR47916:SF1">
    <property type="entry name" value="3-HYDROXY-5-PHOSPHONOOXYPENTANE-2,4-DIONE THIOLASE"/>
    <property type="match status" value="1"/>
</dbReference>
<evidence type="ECO:0000256" key="1">
    <source>
        <dbReference type="SAM" id="MobiDB-lite"/>
    </source>
</evidence>